<organism evidence="2 3">
    <name type="scientific">Streptomyces edwardsiae</name>
    <dbReference type="NCBI Taxonomy" id="3075527"/>
    <lineage>
        <taxon>Bacteria</taxon>
        <taxon>Bacillati</taxon>
        <taxon>Actinomycetota</taxon>
        <taxon>Actinomycetes</taxon>
        <taxon>Kitasatosporales</taxon>
        <taxon>Streptomycetaceae</taxon>
        <taxon>Streptomyces</taxon>
    </lineage>
</organism>
<feature type="region of interest" description="Disordered" evidence="1">
    <location>
        <begin position="46"/>
        <end position="72"/>
    </location>
</feature>
<accession>A0ABU2QWF3</accession>
<dbReference type="EMBL" id="JAVRFB010000626">
    <property type="protein sequence ID" value="MDT0407370.1"/>
    <property type="molecule type" value="Genomic_DNA"/>
</dbReference>
<reference evidence="3" key="1">
    <citation type="submission" date="2023-07" db="EMBL/GenBank/DDBJ databases">
        <title>30 novel species of actinomycetes from the DSMZ collection.</title>
        <authorList>
            <person name="Nouioui I."/>
        </authorList>
    </citation>
    <scope>NUCLEOTIDE SEQUENCE [LARGE SCALE GENOMIC DNA]</scope>
    <source>
        <strain evidence="3">DSM 41635</strain>
    </source>
</reference>
<sequence length="88" mass="9466">MVSAASAALVRFAARRSLMVIAGFLGRRPWDLSAIVAPFYSQTITGPDHTSEKNKSQPATCRSSAGRERRLGGVVPRRAGMQFVNTSS</sequence>
<gene>
    <name evidence="2" type="ORF">RM528_36630</name>
</gene>
<evidence type="ECO:0000313" key="2">
    <source>
        <dbReference type="EMBL" id="MDT0407370.1"/>
    </source>
</evidence>
<protein>
    <recommendedName>
        <fullName evidence="4">Secreted protein</fullName>
    </recommendedName>
</protein>
<comment type="caution">
    <text evidence="2">The sequence shown here is derived from an EMBL/GenBank/DDBJ whole genome shotgun (WGS) entry which is preliminary data.</text>
</comment>
<feature type="non-terminal residue" evidence="2">
    <location>
        <position position="88"/>
    </location>
</feature>
<name>A0ABU2QWF3_9ACTN</name>
<evidence type="ECO:0008006" key="4">
    <source>
        <dbReference type="Google" id="ProtNLM"/>
    </source>
</evidence>
<evidence type="ECO:0000313" key="3">
    <source>
        <dbReference type="Proteomes" id="UP001180503"/>
    </source>
</evidence>
<dbReference type="Proteomes" id="UP001180503">
    <property type="component" value="Unassembled WGS sequence"/>
</dbReference>
<evidence type="ECO:0000256" key="1">
    <source>
        <dbReference type="SAM" id="MobiDB-lite"/>
    </source>
</evidence>
<proteinExistence type="predicted"/>